<feature type="domain" description="Asparaginase/glutaminase C-terminal" evidence="6">
    <location>
        <begin position="179"/>
        <end position="255"/>
    </location>
</feature>
<dbReference type="InterPro" id="IPR036770">
    <property type="entry name" value="Ankyrin_rpt-contain_sf"/>
</dbReference>
<gene>
    <name evidence="7" type="primary">ASPG</name>
</gene>
<dbReference type="SMART" id="SM00870">
    <property type="entry name" value="Asparaginase"/>
    <property type="match status" value="1"/>
</dbReference>
<dbReference type="SUPFAM" id="SSF48403">
    <property type="entry name" value="Ankyrin repeat"/>
    <property type="match status" value="1"/>
</dbReference>
<dbReference type="PANTHER" id="PTHR11707">
    <property type="entry name" value="L-ASPARAGINASE"/>
    <property type="match status" value="1"/>
</dbReference>
<dbReference type="PROSITE" id="PS51732">
    <property type="entry name" value="ASN_GLN_ASE_3"/>
    <property type="match status" value="1"/>
</dbReference>
<proteinExistence type="predicted"/>
<dbReference type="Pfam" id="PF00710">
    <property type="entry name" value="Asparaginase"/>
    <property type="match status" value="1"/>
</dbReference>
<protein>
    <recommendedName>
        <fullName evidence="1">asparaginase</fullName>
        <ecNumber evidence="1">3.5.1.1</ecNumber>
    </recommendedName>
</protein>
<organism evidence="7 8">
    <name type="scientific">Strigops habroptila</name>
    <name type="common">Kakapo</name>
    <dbReference type="NCBI Taxonomy" id="2489341"/>
    <lineage>
        <taxon>Eukaryota</taxon>
        <taxon>Metazoa</taxon>
        <taxon>Chordata</taxon>
        <taxon>Craniata</taxon>
        <taxon>Vertebrata</taxon>
        <taxon>Euteleostomi</taxon>
        <taxon>Archelosauria</taxon>
        <taxon>Archosauria</taxon>
        <taxon>Dinosauria</taxon>
        <taxon>Saurischia</taxon>
        <taxon>Theropoda</taxon>
        <taxon>Coelurosauria</taxon>
        <taxon>Aves</taxon>
        <taxon>Neognathae</taxon>
        <taxon>Neoaves</taxon>
        <taxon>Telluraves</taxon>
        <taxon>Australaves</taxon>
        <taxon>Psittaciformes</taxon>
        <taxon>Psittacidae</taxon>
        <taxon>Strigops</taxon>
    </lineage>
</organism>
<dbReference type="InParanoid" id="A0A672UH85"/>
<reference evidence="7" key="3">
    <citation type="submission" date="2025-09" db="UniProtKB">
        <authorList>
            <consortium name="Ensembl"/>
        </authorList>
    </citation>
    <scope>IDENTIFICATION</scope>
</reference>
<feature type="repeat" description="ANK" evidence="3">
    <location>
        <begin position="325"/>
        <end position="357"/>
    </location>
</feature>
<dbReference type="Gene3D" id="1.25.40.20">
    <property type="entry name" value="Ankyrin repeat-containing domain"/>
    <property type="match status" value="1"/>
</dbReference>
<evidence type="ECO:0000256" key="2">
    <source>
        <dbReference type="PIRSR" id="PIRSR001220-2"/>
    </source>
</evidence>
<dbReference type="PROSITE" id="PS50297">
    <property type="entry name" value="ANK_REP_REGION"/>
    <property type="match status" value="2"/>
</dbReference>
<dbReference type="Gene3D" id="3.40.50.40">
    <property type="match status" value="1"/>
</dbReference>
<feature type="binding site" evidence="2">
    <location>
        <begin position="58"/>
        <end position="59"/>
    </location>
    <ligand>
        <name>substrate</name>
    </ligand>
</feature>
<name>A0A672UH85_STRHB</name>
<dbReference type="PANTHER" id="PTHR11707:SF28">
    <property type="entry name" value="60 KDA LYSOPHOSPHOLIPASE"/>
    <property type="match status" value="1"/>
</dbReference>
<evidence type="ECO:0000256" key="1">
    <source>
        <dbReference type="ARBA" id="ARBA00012920"/>
    </source>
</evidence>
<dbReference type="PRINTS" id="PR00139">
    <property type="entry name" value="ASNGLNASE"/>
</dbReference>
<feature type="active site" evidence="4">
    <location>
        <position position="58"/>
    </location>
</feature>
<reference evidence="7" key="2">
    <citation type="submission" date="2025-08" db="UniProtKB">
        <authorList>
            <consortium name="Ensembl"/>
        </authorList>
    </citation>
    <scope>IDENTIFICATION</scope>
</reference>
<dbReference type="EC" id="3.5.1.1" evidence="1"/>
<dbReference type="InterPro" id="IPR027474">
    <property type="entry name" value="L-asparaginase_N"/>
</dbReference>
<dbReference type="FunFam" id="1.25.40.20:FF:000297">
    <property type="entry name" value="Asparaginase homolog (S. cerevisiae)"/>
    <property type="match status" value="1"/>
</dbReference>
<dbReference type="SUPFAM" id="SSF53774">
    <property type="entry name" value="Glutaminase/Asparaginase"/>
    <property type="match status" value="1"/>
</dbReference>
<keyword evidence="8" id="KW-1185">Reference proteome</keyword>
<sequence>LRPFFFVSKQNKRIFYTILELSPLLDSSNMTPEDWAKIAKKLEEHYEKYDGFVILHGTDTMAYTASALSFMCENLGKTVVLTGSQVPIYELQNDGRANLLGALLFAGQFVIPEVCLYFYNKLYRGNRVTKVDAASFNAFSSPNLPPLANAEVDITINWETVWRANTKKKFRVHTNMNRNVGLLRIFPGITAAVVKAFLQPPIEGIVLEAYGSGNAPNNREDLLEELKKAAERKVVILNCTQCLRGSVKTVYATGQVRIYFYDLDINHIRGEADIKCLILFVSQELEAVRDALIPPLACAAAKLGDIDALRAIAEMGGNLSCGDYDGRTPLHIAASEGHLPLVEYLLTSGATVYARDRYGSTPLMNAIRFRHIQVINLLRETGAHLSSQDLENIGTILCSLTAKGDVDGLYAWYLAGADLKQTGYDGRNPLQVAEATGHKEVLDFLRQKQ</sequence>
<dbReference type="InterPro" id="IPR027475">
    <property type="entry name" value="Asparaginase/glutaminase_AS2"/>
</dbReference>
<evidence type="ECO:0000259" key="5">
    <source>
        <dbReference type="Pfam" id="PF00710"/>
    </source>
</evidence>
<dbReference type="InterPro" id="IPR040919">
    <property type="entry name" value="Asparaginase_C"/>
</dbReference>
<dbReference type="Pfam" id="PF17763">
    <property type="entry name" value="Asparaginase_C"/>
    <property type="match status" value="1"/>
</dbReference>
<dbReference type="Ensembl" id="ENSSHBT00005015967.1">
    <property type="protein sequence ID" value="ENSSHBP00005013268.1"/>
    <property type="gene ID" value="ENSSHBG00005011634.1"/>
</dbReference>
<dbReference type="InterPro" id="IPR041725">
    <property type="entry name" value="L-asparaginase_I"/>
</dbReference>
<dbReference type="PRINTS" id="PR01415">
    <property type="entry name" value="ANKYRIN"/>
</dbReference>
<dbReference type="Pfam" id="PF12796">
    <property type="entry name" value="Ank_2"/>
    <property type="match status" value="1"/>
</dbReference>
<dbReference type="PROSITE" id="PS00917">
    <property type="entry name" value="ASN_GLN_ASE_2"/>
    <property type="match status" value="1"/>
</dbReference>
<evidence type="ECO:0000313" key="8">
    <source>
        <dbReference type="Proteomes" id="UP000472266"/>
    </source>
</evidence>
<dbReference type="Gene3D" id="3.40.50.1170">
    <property type="entry name" value="L-asparaginase, N-terminal domain"/>
    <property type="match status" value="1"/>
</dbReference>
<dbReference type="FunFam" id="3.40.50.1170:FF:000003">
    <property type="entry name" value="60 kDa lysophospholipase"/>
    <property type="match status" value="1"/>
</dbReference>
<dbReference type="CDD" id="cd08963">
    <property type="entry name" value="L-asparaginase_I"/>
    <property type="match status" value="1"/>
</dbReference>
<dbReference type="InterPro" id="IPR002110">
    <property type="entry name" value="Ankyrin_rpt"/>
</dbReference>
<evidence type="ECO:0000259" key="6">
    <source>
        <dbReference type="Pfam" id="PF17763"/>
    </source>
</evidence>
<dbReference type="GeneTree" id="ENSGT00390000001610"/>
<dbReference type="PIRSF" id="PIRSF001220">
    <property type="entry name" value="L-ASNase_gatD"/>
    <property type="match status" value="1"/>
</dbReference>
<dbReference type="InterPro" id="IPR036152">
    <property type="entry name" value="Asp/glu_Ase-like_sf"/>
</dbReference>
<dbReference type="GO" id="GO:0009066">
    <property type="term" value="P:aspartate family amino acid metabolic process"/>
    <property type="evidence" value="ECO:0007669"/>
    <property type="project" value="UniProtKB-ARBA"/>
</dbReference>
<dbReference type="AlphaFoldDB" id="A0A672UH85"/>
<accession>A0A672UH85</accession>
<dbReference type="SMART" id="SM00248">
    <property type="entry name" value="ANK"/>
    <property type="match status" value="4"/>
</dbReference>
<feature type="binding site" evidence="2">
    <location>
        <position position="27"/>
    </location>
    <ligand>
        <name>substrate</name>
    </ligand>
</feature>
<evidence type="ECO:0000256" key="3">
    <source>
        <dbReference type="PROSITE-ProRule" id="PRU00023"/>
    </source>
</evidence>
<dbReference type="InterPro" id="IPR027473">
    <property type="entry name" value="L-asparaginase_C"/>
</dbReference>
<evidence type="ECO:0000313" key="7">
    <source>
        <dbReference type="Ensembl" id="ENSSHBP00005013268.1"/>
    </source>
</evidence>
<dbReference type="OMA" id="EMRNDGH"/>
<feature type="repeat" description="ANK" evidence="3">
    <location>
        <begin position="358"/>
        <end position="390"/>
    </location>
</feature>
<dbReference type="InterPro" id="IPR037152">
    <property type="entry name" value="L-asparaginase_N_sf"/>
</dbReference>
<dbReference type="Proteomes" id="UP000472266">
    <property type="component" value="Chromosome 5"/>
</dbReference>
<dbReference type="GO" id="GO:0004067">
    <property type="term" value="F:asparaginase activity"/>
    <property type="evidence" value="ECO:0007669"/>
    <property type="project" value="UniProtKB-UniRule"/>
</dbReference>
<dbReference type="PROSITE" id="PS50088">
    <property type="entry name" value="ANK_REPEAT"/>
    <property type="match status" value="2"/>
</dbReference>
<dbReference type="PIRSF" id="PIRSF500176">
    <property type="entry name" value="L_ASNase"/>
    <property type="match status" value="1"/>
</dbReference>
<keyword evidence="3" id="KW-0040">ANK repeat</keyword>
<feature type="domain" description="L-asparaginase N-terminal" evidence="5">
    <location>
        <begin position="20"/>
        <end position="160"/>
    </location>
</feature>
<evidence type="ECO:0000256" key="4">
    <source>
        <dbReference type="PROSITE-ProRule" id="PRU10100"/>
    </source>
</evidence>
<reference evidence="7 8" key="1">
    <citation type="submission" date="2019-11" db="EMBL/GenBank/DDBJ databases">
        <title>Strigops habroptila (kakapo) genome, bStrHab1, primary haplotype, v2.</title>
        <authorList>
            <person name="Jarvis E.D."/>
            <person name="Howard J."/>
            <person name="Rhie A."/>
            <person name="Phillippy A."/>
            <person name="Korlach J."/>
            <person name="Digby A."/>
            <person name="Iorns D."/>
            <person name="Eason D."/>
            <person name="Robertson B."/>
            <person name="Raemaekers T."/>
            <person name="Howe K."/>
            <person name="Lewin H."/>
            <person name="Damas J."/>
            <person name="Hastie A."/>
            <person name="Tracey A."/>
            <person name="Chow W."/>
            <person name="Fedrigo O."/>
        </authorList>
    </citation>
    <scope>NUCLEOTIDE SEQUENCE [LARGE SCALE GENOMIC DNA]</scope>
</reference>
<dbReference type="InterPro" id="IPR006034">
    <property type="entry name" value="Asparaginase/glutaminase-like"/>
</dbReference>